<feature type="transmembrane region" description="Helical" evidence="10">
    <location>
        <begin position="255"/>
        <end position="276"/>
    </location>
</feature>
<keyword evidence="5 10" id="KW-1133">Transmembrane helix</keyword>
<evidence type="ECO:0000256" key="1">
    <source>
        <dbReference type="ARBA" id="ARBA00004127"/>
    </source>
</evidence>
<feature type="transmembrane region" description="Helical" evidence="10">
    <location>
        <begin position="314"/>
        <end position="333"/>
    </location>
</feature>
<feature type="transmembrane region" description="Helical" evidence="10">
    <location>
        <begin position="87"/>
        <end position="107"/>
    </location>
</feature>
<keyword evidence="13" id="KW-1185">Reference proteome</keyword>
<keyword evidence="4 9" id="KW-0812">Transmembrane</keyword>
<evidence type="ECO:0000259" key="11">
    <source>
        <dbReference type="Pfam" id="PF00361"/>
    </source>
</evidence>
<dbReference type="Proteomes" id="UP000094849">
    <property type="component" value="Unassembled WGS sequence"/>
</dbReference>
<dbReference type="InterPro" id="IPR003918">
    <property type="entry name" value="NADH_UbQ_OxRdtase"/>
</dbReference>
<dbReference type="GO" id="GO:0012505">
    <property type="term" value="C:endomembrane system"/>
    <property type="evidence" value="ECO:0007669"/>
    <property type="project" value="UniProtKB-SubCell"/>
</dbReference>
<comment type="similarity">
    <text evidence="2">Belongs to the complex I subunit 4 family.</text>
</comment>
<evidence type="ECO:0000256" key="6">
    <source>
        <dbReference type="ARBA" id="ARBA00023136"/>
    </source>
</evidence>
<evidence type="ECO:0000256" key="4">
    <source>
        <dbReference type="ARBA" id="ARBA00022692"/>
    </source>
</evidence>
<dbReference type="GO" id="GO:0003954">
    <property type="term" value="F:NADH dehydrogenase activity"/>
    <property type="evidence" value="ECO:0007669"/>
    <property type="project" value="TreeGrafter"/>
</dbReference>
<gene>
    <name evidence="12" type="ORF">A3196_19000</name>
</gene>
<feature type="domain" description="NADH:quinone oxidoreductase/Mrp antiporter transmembrane" evidence="11">
    <location>
        <begin position="136"/>
        <end position="431"/>
    </location>
</feature>
<dbReference type="STRING" id="1818881.A3196_19000"/>
<feature type="transmembrane region" description="Helical" evidence="10">
    <location>
        <begin position="383"/>
        <end position="402"/>
    </location>
</feature>
<evidence type="ECO:0000256" key="7">
    <source>
        <dbReference type="ARBA" id="ARBA00031584"/>
    </source>
</evidence>
<feature type="transmembrane region" description="Helical" evidence="10">
    <location>
        <begin position="288"/>
        <end position="307"/>
    </location>
</feature>
<dbReference type="PANTHER" id="PTHR43507:SF1">
    <property type="entry name" value="NADH-UBIQUINONE OXIDOREDUCTASE CHAIN 4"/>
    <property type="match status" value="1"/>
</dbReference>
<dbReference type="PRINTS" id="PR01437">
    <property type="entry name" value="NUOXDRDTASE4"/>
</dbReference>
<evidence type="ECO:0000256" key="5">
    <source>
        <dbReference type="ARBA" id="ARBA00022989"/>
    </source>
</evidence>
<proteinExistence type="inferred from homology"/>
<dbReference type="NCBIfam" id="TIGR01972">
    <property type="entry name" value="NDH_I_M"/>
    <property type="match status" value="1"/>
</dbReference>
<dbReference type="GO" id="GO:0015990">
    <property type="term" value="P:electron transport coupled proton transport"/>
    <property type="evidence" value="ECO:0007669"/>
    <property type="project" value="TreeGrafter"/>
</dbReference>
<feature type="transmembrane region" description="Helical" evidence="10">
    <location>
        <begin position="408"/>
        <end position="437"/>
    </location>
</feature>
<organism evidence="12 13">
    <name type="scientific">Candidatus Thiodiazotropha endoloripes</name>
    <dbReference type="NCBI Taxonomy" id="1818881"/>
    <lineage>
        <taxon>Bacteria</taxon>
        <taxon>Pseudomonadati</taxon>
        <taxon>Pseudomonadota</taxon>
        <taxon>Gammaproteobacteria</taxon>
        <taxon>Chromatiales</taxon>
        <taxon>Sedimenticolaceae</taxon>
        <taxon>Candidatus Thiodiazotropha</taxon>
    </lineage>
</organism>
<dbReference type="GO" id="GO:0016020">
    <property type="term" value="C:membrane"/>
    <property type="evidence" value="ECO:0007669"/>
    <property type="project" value="UniProtKB-SubCell"/>
</dbReference>
<evidence type="ECO:0000256" key="9">
    <source>
        <dbReference type="RuleBase" id="RU000320"/>
    </source>
</evidence>
<feature type="transmembrane region" description="Helical" evidence="10">
    <location>
        <begin position="345"/>
        <end position="362"/>
    </location>
</feature>
<name>A0A1E2UHG4_9GAMM</name>
<dbReference type="GO" id="GO:0048039">
    <property type="term" value="F:ubiquinone binding"/>
    <property type="evidence" value="ECO:0007669"/>
    <property type="project" value="TreeGrafter"/>
</dbReference>
<dbReference type="RefSeq" id="WP_069015623.1">
    <property type="nucleotide sequence ID" value="NZ_LVJW01000007.1"/>
</dbReference>
<feature type="transmembrane region" description="Helical" evidence="10">
    <location>
        <begin position="217"/>
        <end position="235"/>
    </location>
</feature>
<dbReference type="GO" id="GO:0042773">
    <property type="term" value="P:ATP synthesis coupled electron transport"/>
    <property type="evidence" value="ECO:0007669"/>
    <property type="project" value="InterPro"/>
</dbReference>
<evidence type="ECO:0000256" key="10">
    <source>
        <dbReference type="SAM" id="Phobius"/>
    </source>
</evidence>
<feature type="transmembrane region" description="Helical" evidence="10">
    <location>
        <begin position="173"/>
        <end position="197"/>
    </location>
</feature>
<dbReference type="Pfam" id="PF00361">
    <property type="entry name" value="Proton_antipo_M"/>
    <property type="match status" value="1"/>
</dbReference>
<feature type="transmembrane region" description="Helical" evidence="10">
    <location>
        <begin position="37"/>
        <end position="57"/>
    </location>
</feature>
<dbReference type="GO" id="GO:0008137">
    <property type="term" value="F:NADH dehydrogenase (ubiquinone) activity"/>
    <property type="evidence" value="ECO:0007669"/>
    <property type="project" value="InterPro"/>
</dbReference>
<reference evidence="12 13" key="1">
    <citation type="submission" date="2016-03" db="EMBL/GenBank/DDBJ databases">
        <title>Chemosynthetic sulphur-oxidizing symbionts of marine invertebrate animals are capable of nitrogen fixation.</title>
        <authorList>
            <person name="Petersen J.M."/>
            <person name="Kemper A."/>
            <person name="Gruber-Vodicka H."/>
            <person name="Cardini U."/>
            <person name="Geest Mvander."/>
            <person name="Kleiner M."/>
            <person name="Bulgheresi S."/>
            <person name="Fussmann M."/>
            <person name="Herbold C."/>
            <person name="Seah B.K.B."/>
            <person name="Antony C.Paul."/>
            <person name="Liu D."/>
            <person name="Belitz A."/>
            <person name="Weber M."/>
        </authorList>
    </citation>
    <scope>NUCLEOTIDE SEQUENCE [LARGE SCALE GENOMIC DNA]</scope>
    <source>
        <strain evidence="12">G_D</strain>
    </source>
</reference>
<feature type="transmembrane region" description="Helical" evidence="10">
    <location>
        <begin position="116"/>
        <end position="135"/>
    </location>
</feature>
<keyword evidence="6 10" id="KW-0472">Membrane</keyword>
<evidence type="ECO:0000313" key="12">
    <source>
        <dbReference type="EMBL" id="ODB92863.1"/>
    </source>
</evidence>
<dbReference type="OrthoDB" id="9768329at2"/>
<feature type="transmembrane region" description="Helical" evidence="10">
    <location>
        <begin position="12"/>
        <end position="30"/>
    </location>
</feature>
<dbReference type="InterPro" id="IPR010227">
    <property type="entry name" value="NADH_Q_OxRdtase_chainM/4"/>
</dbReference>
<evidence type="ECO:0000256" key="8">
    <source>
        <dbReference type="ARBA" id="ARBA00032798"/>
    </source>
</evidence>
<comment type="subcellular location">
    <subcellularLocation>
        <location evidence="1">Endomembrane system</location>
        <topology evidence="1">Multi-pass membrane protein</topology>
    </subcellularLocation>
    <subcellularLocation>
        <location evidence="9">Membrane</location>
        <topology evidence="9">Multi-pass membrane protein</topology>
    </subcellularLocation>
</comment>
<protein>
    <recommendedName>
        <fullName evidence="3">NADH-quinone oxidoreductase subunit M</fullName>
    </recommendedName>
    <alternativeName>
        <fullName evidence="7">NADH dehydrogenase I subunit M</fullName>
    </alternativeName>
    <alternativeName>
        <fullName evidence="8">NDH-1 subunit M</fullName>
    </alternativeName>
</protein>
<evidence type="ECO:0000256" key="2">
    <source>
        <dbReference type="ARBA" id="ARBA00009025"/>
    </source>
</evidence>
<dbReference type="PANTHER" id="PTHR43507">
    <property type="entry name" value="NADH-UBIQUINONE OXIDOREDUCTASE CHAIN 4"/>
    <property type="match status" value="1"/>
</dbReference>
<feature type="transmembrane region" description="Helical" evidence="10">
    <location>
        <begin position="464"/>
        <end position="482"/>
    </location>
</feature>
<dbReference type="AlphaFoldDB" id="A0A1E2UHG4"/>
<feature type="transmembrane region" description="Helical" evidence="10">
    <location>
        <begin position="141"/>
        <end position="161"/>
    </location>
</feature>
<dbReference type="EMBL" id="LVJZ01000005">
    <property type="protein sequence ID" value="ODB92863.1"/>
    <property type="molecule type" value="Genomic_DNA"/>
</dbReference>
<evidence type="ECO:0000256" key="3">
    <source>
        <dbReference type="ARBA" id="ARBA00019906"/>
    </source>
</evidence>
<accession>A0A1E2UHG4</accession>
<evidence type="ECO:0000313" key="13">
    <source>
        <dbReference type="Proteomes" id="UP000094849"/>
    </source>
</evidence>
<comment type="caution">
    <text evidence="12">The sequence shown here is derived from an EMBL/GenBank/DDBJ whole genome shotgun (WGS) entry which is preliminary data.</text>
</comment>
<dbReference type="InterPro" id="IPR001750">
    <property type="entry name" value="ND/Mrp_TM"/>
</dbReference>
<sequence length="500" mass="54270">MGRIETLTNMPLLSTLLLLPLLGIAMIWLIPQVRARMISLVTLVLALIPALAALILLDSASSDFQMVETYPWIPALDAHFRFGIDGFSAPFLPLTILLFIAVTLASWKRIQNMPRIYYSLLLMFATATLGVFISIDTLAFFLFWELTLAPLYFLISLWGIGPHRRYAATKYTLFMLAGGIPLLLAFTVLAINHAEIIGATPPAGLSFDYLTLLDTPLPPGMETIVFVFLLIGFAIKTPLFPLHTWLPIVALEGPVPIAALLVGLKLGAYGLIRFAIPLAPTAAQELHWLLAGLGVVGILYGALAALNQTNLRRMLAYSSMSHVGLVVLGVAAFNQQGLQGAMFQLYNFVLIAGGLFLLTGYLHHRLGSTDLIHLGGVAQSMPLLAAFFMFLGLASLGIPGTSGFPAEFLILISALTTHTGAGLAALFGIIIGAGYLLNSYRQSFYGPITDSQIRTAQDLKPRELLTMLVFSLLVLMFGLFPGEVLEMTQATTDAWLSRLH</sequence>